<name>A0AAU7U3P4_9GAMM</name>
<proteinExistence type="predicted"/>
<dbReference type="InterPro" id="IPR015032">
    <property type="entry name" value="ThsB__TIR-like_domain"/>
</dbReference>
<dbReference type="AlphaFoldDB" id="A0AAU7U3P4"/>
<accession>A0AAU7U3P4</accession>
<evidence type="ECO:0000259" key="1">
    <source>
        <dbReference type="Pfam" id="PF08937"/>
    </source>
</evidence>
<reference evidence="2" key="1">
    <citation type="submission" date="2024-06" db="EMBL/GenBank/DDBJ databases">
        <title>Multiomics insights into the TNT degradation mechanism by Pantoea sp. BJ2 isolated from an ammunition destruction site.</title>
        <authorList>
            <person name="Luo J."/>
        </authorList>
    </citation>
    <scope>NUCLEOTIDE SEQUENCE</scope>
    <source>
        <strain evidence="2">BJ2</strain>
        <plasmid evidence="2">plasmindB</plasmid>
    </source>
</reference>
<sequence length="163" mass="18773">MSKKPVFFSFHFDKDVMRVQLVRNIGSLEGNSPVSANEWESVKRGGDQSIMRWIDENMKYKQCVIVLIGKETSERPWVNYEIQKAWDDNRPIFGIYIHNLKCPRAGKSKKGKNPFEQFTFDDGQKLSSIVACYDPKADDAYNDIAENMDSWVNTAIAQKRVSV</sequence>
<gene>
    <name evidence="2" type="ORF">AAF463_23450</name>
</gene>
<geneLocation type="plasmid" evidence="2">
    <name>plasmindB</name>
</geneLocation>
<dbReference type="RefSeq" id="WP_350262654.1">
    <property type="nucleotide sequence ID" value="NZ_CP158294.1"/>
</dbReference>
<dbReference type="Gene3D" id="3.40.50.9200">
    <property type="entry name" value="Hypothetical protein MTH538"/>
    <property type="match status" value="1"/>
</dbReference>
<dbReference type="SUPFAM" id="SSF52206">
    <property type="entry name" value="Hypothetical protein MTH538"/>
    <property type="match status" value="1"/>
</dbReference>
<keyword evidence="2" id="KW-0614">Plasmid</keyword>
<protein>
    <submittedName>
        <fullName evidence="2">TIR domain-containing protein</fullName>
    </submittedName>
</protein>
<dbReference type="Pfam" id="PF08937">
    <property type="entry name" value="ThsB_TIR"/>
    <property type="match status" value="1"/>
</dbReference>
<dbReference type="InterPro" id="IPR036490">
    <property type="entry name" value="ThsB_TIR-like_sf"/>
</dbReference>
<organism evidence="2">
    <name type="scientific">Pantoea sp. BJ2</name>
    <dbReference type="NCBI Taxonomy" id="3141322"/>
    <lineage>
        <taxon>Bacteria</taxon>
        <taxon>Pseudomonadati</taxon>
        <taxon>Pseudomonadota</taxon>
        <taxon>Gammaproteobacteria</taxon>
        <taxon>Enterobacterales</taxon>
        <taxon>Erwiniaceae</taxon>
        <taxon>Pantoea</taxon>
    </lineage>
</organism>
<evidence type="ECO:0000313" key="2">
    <source>
        <dbReference type="EMBL" id="XBV47608.1"/>
    </source>
</evidence>
<dbReference type="EMBL" id="CP158294">
    <property type="protein sequence ID" value="XBV47608.1"/>
    <property type="molecule type" value="Genomic_DNA"/>
</dbReference>
<feature type="domain" description="Thoeris protein ThsB TIR-like" evidence="1">
    <location>
        <begin position="7"/>
        <end position="101"/>
    </location>
</feature>